<evidence type="ECO:0000313" key="2">
    <source>
        <dbReference type="EMBL" id="NGQ92666.1"/>
    </source>
</evidence>
<sequence>MHLNRLAPLVLAVLPALSAPAPAQTLPSPESLLAGASEQGALMDKYREILRNPDADIRHSAFIQLAVVEDPLIRQMAYDEAFSASDATLRALALRYSLFDRESIIVQYPGSELPPDAYRLVERNYSTGEFVARSGNTRPGRVQGLQVMIEYNRCMLELALNDDDMLVGEQICAEQRIPIQVDLRGM</sequence>
<protein>
    <recommendedName>
        <fullName evidence="4">HEAT repeat domain-containing protein</fullName>
    </recommendedName>
</protein>
<reference evidence="2 3" key="1">
    <citation type="submission" date="2020-02" db="EMBL/GenBank/DDBJ databases">
        <title>Rhodobacter translucens sp. nov., a novel bacterium isolated from activated sludge.</title>
        <authorList>
            <person name="Liu J."/>
        </authorList>
    </citation>
    <scope>NUCLEOTIDE SEQUENCE [LARGE SCALE GENOMIC DNA]</scope>
    <source>
        <strain evidence="2 3">HX-7-19</strain>
    </source>
</reference>
<name>A0A6M1U154_9RHOB</name>
<organism evidence="2 3">
    <name type="scientific">Paragemmobacter kunshanensis</name>
    <dbReference type="NCBI Taxonomy" id="2583234"/>
    <lineage>
        <taxon>Bacteria</taxon>
        <taxon>Pseudomonadati</taxon>
        <taxon>Pseudomonadota</taxon>
        <taxon>Alphaproteobacteria</taxon>
        <taxon>Rhodobacterales</taxon>
        <taxon>Paracoccaceae</taxon>
        <taxon>Paragemmobacter</taxon>
    </lineage>
</organism>
<dbReference type="AlphaFoldDB" id="A0A6M1U154"/>
<accession>A0A6M1U154</accession>
<dbReference type="EMBL" id="JAALFE010000020">
    <property type="protein sequence ID" value="NGQ92666.1"/>
    <property type="molecule type" value="Genomic_DNA"/>
</dbReference>
<gene>
    <name evidence="2" type="ORF">G5V65_17370</name>
</gene>
<dbReference type="Proteomes" id="UP000474758">
    <property type="component" value="Unassembled WGS sequence"/>
</dbReference>
<dbReference type="RefSeq" id="WP_165052561.1">
    <property type="nucleotide sequence ID" value="NZ_JAALFE010000020.1"/>
</dbReference>
<evidence type="ECO:0000313" key="3">
    <source>
        <dbReference type="Proteomes" id="UP000474758"/>
    </source>
</evidence>
<comment type="caution">
    <text evidence="2">The sequence shown here is derived from an EMBL/GenBank/DDBJ whole genome shotgun (WGS) entry which is preliminary data.</text>
</comment>
<keyword evidence="3" id="KW-1185">Reference proteome</keyword>
<proteinExistence type="predicted"/>
<evidence type="ECO:0000256" key="1">
    <source>
        <dbReference type="SAM" id="SignalP"/>
    </source>
</evidence>
<evidence type="ECO:0008006" key="4">
    <source>
        <dbReference type="Google" id="ProtNLM"/>
    </source>
</evidence>
<keyword evidence="1" id="KW-0732">Signal</keyword>
<feature type="chain" id="PRO_5027008386" description="HEAT repeat domain-containing protein" evidence="1">
    <location>
        <begin position="24"/>
        <end position="186"/>
    </location>
</feature>
<feature type="signal peptide" evidence="1">
    <location>
        <begin position="1"/>
        <end position="23"/>
    </location>
</feature>